<dbReference type="SMART" id="SM00355">
    <property type="entry name" value="ZnF_C2H2"/>
    <property type="match status" value="8"/>
</dbReference>
<dbReference type="KEGG" id="tca:660305"/>
<feature type="compositionally biased region" description="Basic and acidic residues" evidence="10">
    <location>
        <begin position="236"/>
        <end position="249"/>
    </location>
</feature>
<dbReference type="EMBL" id="KQ971352">
    <property type="protein sequence ID" value="EFA07497.2"/>
    <property type="molecule type" value="Genomic_DNA"/>
</dbReference>
<dbReference type="FunFam" id="3.30.160.60:FF:000145">
    <property type="entry name" value="Zinc finger protein 574"/>
    <property type="match status" value="2"/>
</dbReference>
<feature type="compositionally biased region" description="Low complexity" evidence="10">
    <location>
        <begin position="935"/>
        <end position="950"/>
    </location>
</feature>
<dbReference type="Pfam" id="PF00096">
    <property type="entry name" value="zf-C2H2"/>
    <property type="match status" value="4"/>
</dbReference>
<dbReference type="SMART" id="SM00451">
    <property type="entry name" value="ZnF_U1"/>
    <property type="match status" value="3"/>
</dbReference>
<dbReference type="OMA" id="TERHVMD"/>
<evidence type="ECO:0000313" key="12">
    <source>
        <dbReference type="EMBL" id="EFA07497.2"/>
    </source>
</evidence>
<feature type="compositionally biased region" description="Low complexity" evidence="10">
    <location>
        <begin position="976"/>
        <end position="986"/>
    </location>
</feature>
<evidence type="ECO:0000259" key="11">
    <source>
        <dbReference type="PROSITE" id="PS50157"/>
    </source>
</evidence>
<feature type="compositionally biased region" description="Acidic residues" evidence="10">
    <location>
        <begin position="951"/>
        <end position="962"/>
    </location>
</feature>
<dbReference type="GO" id="GO:0000978">
    <property type="term" value="F:RNA polymerase II cis-regulatory region sequence-specific DNA binding"/>
    <property type="evidence" value="ECO:0000318"/>
    <property type="project" value="GO_Central"/>
</dbReference>
<dbReference type="GO" id="GO:0005634">
    <property type="term" value="C:nucleus"/>
    <property type="evidence" value="ECO:0000318"/>
    <property type="project" value="GO_Central"/>
</dbReference>
<feature type="domain" description="C2H2-type" evidence="11">
    <location>
        <begin position="904"/>
        <end position="933"/>
    </location>
</feature>
<evidence type="ECO:0000256" key="8">
    <source>
        <dbReference type="ARBA" id="ARBA00023242"/>
    </source>
</evidence>
<name>D6WSD0_TRICA</name>
<feature type="region of interest" description="Disordered" evidence="10">
    <location>
        <begin position="931"/>
        <end position="1003"/>
    </location>
</feature>
<dbReference type="GO" id="GO:0006357">
    <property type="term" value="P:regulation of transcription by RNA polymerase II"/>
    <property type="evidence" value="ECO:0000318"/>
    <property type="project" value="GO_Central"/>
</dbReference>
<keyword evidence="13" id="KW-1185">Reference proteome</keyword>
<dbReference type="STRING" id="7070.D6WSD0"/>
<dbReference type="SUPFAM" id="SSF57667">
    <property type="entry name" value="beta-beta-alpha zinc fingers"/>
    <property type="match status" value="4"/>
</dbReference>
<evidence type="ECO:0000256" key="4">
    <source>
        <dbReference type="ARBA" id="ARBA00022771"/>
    </source>
</evidence>
<feature type="domain" description="C2H2-type" evidence="11">
    <location>
        <begin position="876"/>
        <end position="903"/>
    </location>
</feature>
<sequence length="1493" mass="167595">MENSAASYLHKKFKKQLSIDPSKQHHHQNESKGVVDTRQEKTPEPNQTCKDNNESVPNQSTNQSSSLSKSSISVEQCCSVILQSSNSCISKTWTEPVSTSSILDNLYKVKPEDVASKDHEEAEKTPDKSSAGKYVCPYCNLVCSKPSVLQKHIRAHTNERPFPCNSCGFSFKTRSNLYKHCRSRTHANRVMGNKAQEMGEADEGPKSPQCSDGTIEDRAQDLKTKPYKPRFHTKHIFKENEENKDEPKHNSNILSDHINEIINKNNSIVNSHDPYLLKKRPEVEDHHQRHITDLIYLNNNDEPLNLTKNRKRCMSEVVEPGTQKSLIKELLLKNLNSDMQCPHCKMIFQTVTELELHKLRSCKGFVKPGAKYSRSSSVNVASILTQNKNAFDNIPHLQNAVFPLKSPGPFLGKTRLVESDKNKSFSFDDGLPTAFPPSTPTERYLLSPLTLPSEREKKTPVKLFGGEVKITHTSGETKSFKIDNKDDKFDSGFVEYSGKVSENRVVKSGLQSGGTVLTNKANYPKEDSLRTNPDVIRVYDNTPASPNIGVNLTKPQITYRGSTDPIIEYAVPPYSKYTNIVDFSQKAVKLLTPNLKQPNLAVPGVPTPNHFTFPSFTEEKIIDLEKPEPQQKVFQPKIITPQPVCNPVKLLVNGKVVRHVPGIPGPVVPEDQPPPRLKPEPKPLEVKIDHPADKSPVKITETKKFARPNSLALKPTTASLKQHHGLTPTLFNQILISPDTPRVAKKYVHQFLHGNYFSYLGLKCSTRTVYCTLNKTQPFYVQHFKKLSMYSEWRQQDTKTEKLYVSAYDSRQRHQRYTTAGKTTADLVHSSYKFVVSESSSGGDKSEEAHKSATILGGYECNEDYTYIRGRGRGRYVCDQCGIRCKKPSMLKKHIRTHSNDRPYTCNHCNFSFKTKGNLTKHMKSKAHTKNYAASGSGSSTQQSGTQSSESDTEDSGMDSSDESTRREEHEAAYGLLSLSQKTSQSLRRESTSPMSTSGSDPQVLNTEEIAHASKTNYAKNKFLDDKTPLNFSVPKVTTTTISSTTTSSDEEVQNLTQFLGKTTINRPLTYPYTSILPPECTSQEVAENPETKSIKQFHVIQKYASRESPTVDSSANCLTSSKSAKDRTRVPSDHKVNNVPVLKVNDAVVLGDSVTDLRKRKLSYAESEFERVKQHKTDEVMDLSMPVEKNPELRYNGSPQPYHHNLIKKNEDLYPSSKFVDEKLPVKNNGFVSVNINYVIPDSQPINCESPKIVYKTVDYDNSAMETLADIATKQVKLEKNTLAKSVATEFLKIATKNEFPSGDATREANTFGPVTKEVNDLIVKPEGNKSCHICAKSFSKTPQLRLHMNIHYLERPFRCHSCSVSFRTKGHLQKHERSASHHNKLSSSPALSSSEPRPFKCVDCNIAFRIHGHLAKHLRSKMHIMKLECLAKIPFGLYAELERSNSLLTEINTADGDQCLESLKTLAKKVFINDPNKLNQLNSAESIDADS</sequence>
<dbReference type="InterPro" id="IPR003604">
    <property type="entry name" value="Matrin/U1-like-C_Znf_C2H2"/>
</dbReference>
<feature type="compositionally biased region" description="Basic and acidic residues" evidence="10">
    <location>
        <begin position="27"/>
        <end position="43"/>
    </location>
</feature>
<comment type="subcellular location">
    <subcellularLocation>
        <location evidence="1">Nucleus</location>
    </subcellularLocation>
</comment>
<evidence type="ECO:0000256" key="2">
    <source>
        <dbReference type="ARBA" id="ARBA00022723"/>
    </source>
</evidence>
<dbReference type="Proteomes" id="UP000007266">
    <property type="component" value="Linkage group 7"/>
</dbReference>
<feature type="compositionally biased region" description="Polar residues" evidence="10">
    <location>
        <begin position="992"/>
        <end position="1003"/>
    </location>
</feature>
<feature type="domain" description="C2H2-type" evidence="11">
    <location>
        <begin position="1359"/>
        <end position="1388"/>
    </location>
</feature>
<feature type="region of interest" description="Disordered" evidence="10">
    <location>
        <begin position="1375"/>
        <end position="1398"/>
    </location>
</feature>
<evidence type="ECO:0000256" key="7">
    <source>
        <dbReference type="ARBA" id="ARBA00023163"/>
    </source>
</evidence>
<keyword evidence="6" id="KW-0805">Transcription regulation</keyword>
<keyword evidence="8" id="KW-0539">Nucleus</keyword>
<protein>
    <submittedName>
        <fullName evidence="12">Schnurri</fullName>
    </submittedName>
</protein>
<feature type="domain" description="C2H2-type" evidence="11">
    <location>
        <begin position="1331"/>
        <end position="1358"/>
    </location>
</feature>
<feature type="region of interest" description="Disordered" evidence="10">
    <location>
        <begin position="1111"/>
        <end position="1133"/>
    </location>
</feature>
<evidence type="ECO:0000313" key="13">
    <source>
        <dbReference type="Proteomes" id="UP000007266"/>
    </source>
</evidence>
<dbReference type="InterPro" id="IPR013087">
    <property type="entry name" value="Znf_C2H2_type"/>
</dbReference>
<keyword evidence="5" id="KW-0862">Zinc</keyword>
<dbReference type="PANTHER" id="PTHR45944:SF2">
    <property type="entry name" value="SCHNURRI, ISOFORM F"/>
    <property type="match status" value="1"/>
</dbReference>
<evidence type="ECO:0000256" key="9">
    <source>
        <dbReference type="PROSITE-ProRule" id="PRU00042"/>
    </source>
</evidence>
<feature type="region of interest" description="Disordered" evidence="10">
    <location>
        <begin position="1"/>
        <end position="67"/>
    </location>
</feature>
<proteinExistence type="predicted"/>
<reference evidence="12 13" key="2">
    <citation type="journal article" date="2010" name="Nucleic Acids Res.">
        <title>BeetleBase in 2010: revisions to provide comprehensive genomic information for Tribolium castaneum.</title>
        <authorList>
            <person name="Kim H.S."/>
            <person name="Murphy T."/>
            <person name="Xia J."/>
            <person name="Caragea D."/>
            <person name="Park Y."/>
            <person name="Beeman R.W."/>
            <person name="Lorenzen M.D."/>
            <person name="Butcher S."/>
            <person name="Manak J.R."/>
            <person name="Brown S.J."/>
        </authorList>
    </citation>
    <scope>GENOME REANNOTATION</scope>
    <source>
        <strain evidence="12 13">Georgia GA2</strain>
    </source>
</reference>
<dbReference type="PANTHER" id="PTHR45944">
    <property type="entry name" value="SCHNURRI, ISOFORM F"/>
    <property type="match status" value="1"/>
</dbReference>
<dbReference type="Gene3D" id="3.30.160.60">
    <property type="entry name" value="Classic Zinc Finger"/>
    <property type="match status" value="7"/>
</dbReference>
<dbReference type="InterPro" id="IPR036236">
    <property type="entry name" value="Znf_C2H2_sf"/>
</dbReference>
<keyword evidence="7" id="KW-0804">Transcription</keyword>
<evidence type="ECO:0000256" key="10">
    <source>
        <dbReference type="SAM" id="MobiDB-lite"/>
    </source>
</evidence>
<dbReference type="eggNOG" id="KOG1721">
    <property type="taxonomic scope" value="Eukaryota"/>
</dbReference>
<dbReference type="GO" id="GO:0000981">
    <property type="term" value="F:DNA-binding transcription factor activity, RNA polymerase II-specific"/>
    <property type="evidence" value="ECO:0000318"/>
    <property type="project" value="GO_Central"/>
</dbReference>
<keyword evidence="4 9" id="KW-0863">Zinc-finger</keyword>
<dbReference type="InParanoid" id="D6WSD0"/>
<evidence type="ECO:0000256" key="1">
    <source>
        <dbReference type="ARBA" id="ARBA00004123"/>
    </source>
</evidence>
<feature type="compositionally biased region" description="Basic residues" evidence="10">
    <location>
        <begin position="225"/>
        <end position="235"/>
    </location>
</feature>
<evidence type="ECO:0000256" key="5">
    <source>
        <dbReference type="ARBA" id="ARBA00022833"/>
    </source>
</evidence>
<dbReference type="GO" id="GO:0008270">
    <property type="term" value="F:zinc ion binding"/>
    <property type="evidence" value="ECO:0007669"/>
    <property type="project" value="UniProtKB-KW"/>
</dbReference>
<dbReference type="PROSITE" id="PS00028">
    <property type="entry name" value="ZINC_FINGER_C2H2_1"/>
    <property type="match status" value="7"/>
</dbReference>
<feature type="compositionally biased region" description="Low complexity" evidence="10">
    <location>
        <begin position="1387"/>
        <end position="1396"/>
    </location>
</feature>
<feature type="region of interest" description="Disordered" evidence="10">
    <location>
        <begin position="219"/>
        <end position="251"/>
    </location>
</feature>
<feature type="compositionally biased region" description="Basic and acidic residues" evidence="10">
    <location>
        <begin position="1124"/>
        <end position="1133"/>
    </location>
</feature>
<feature type="domain" description="C2H2-type" evidence="11">
    <location>
        <begin position="134"/>
        <end position="161"/>
    </location>
</feature>
<feature type="domain" description="C2H2-type" evidence="11">
    <location>
        <begin position="1401"/>
        <end position="1430"/>
    </location>
</feature>
<dbReference type="FunFam" id="3.30.160.60:FF:000594">
    <property type="entry name" value="Transcription factor HIVEP2"/>
    <property type="match status" value="2"/>
</dbReference>
<dbReference type="OrthoDB" id="10042249at2759"/>
<keyword evidence="3" id="KW-0677">Repeat</keyword>
<evidence type="ECO:0000256" key="3">
    <source>
        <dbReference type="ARBA" id="ARBA00022737"/>
    </source>
</evidence>
<accession>D6WSD0</accession>
<feature type="compositionally biased region" description="Polar residues" evidence="10">
    <location>
        <begin position="1111"/>
        <end position="1123"/>
    </location>
</feature>
<evidence type="ECO:0000256" key="6">
    <source>
        <dbReference type="ARBA" id="ARBA00023015"/>
    </source>
</evidence>
<feature type="compositionally biased region" description="Basic and acidic residues" evidence="10">
    <location>
        <begin position="963"/>
        <end position="972"/>
    </location>
</feature>
<dbReference type="FunCoup" id="D6WSD0">
    <property type="interactions" value="229"/>
</dbReference>
<dbReference type="InterPro" id="IPR051969">
    <property type="entry name" value="Zinc-finger_DNA-bd_regulators"/>
</dbReference>
<gene>
    <name evidence="12" type="primary">AUGUSTUS-3.0.2_09542</name>
    <name evidence="12" type="ORF">TcasGA2_TC009542</name>
</gene>
<feature type="domain" description="C2H2-type" evidence="11">
    <location>
        <begin position="162"/>
        <end position="191"/>
    </location>
</feature>
<dbReference type="PROSITE" id="PS50157">
    <property type="entry name" value="ZINC_FINGER_C2H2_2"/>
    <property type="match status" value="7"/>
</dbReference>
<dbReference type="HOGENOM" id="CLU_002308_0_0_1"/>
<keyword evidence="2" id="KW-0479">Metal-binding</keyword>
<organism evidence="12 13">
    <name type="scientific">Tribolium castaneum</name>
    <name type="common">Red flour beetle</name>
    <dbReference type="NCBI Taxonomy" id="7070"/>
    <lineage>
        <taxon>Eukaryota</taxon>
        <taxon>Metazoa</taxon>
        <taxon>Ecdysozoa</taxon>
        <taxon>Arthropoda</taxon>
        <taxon>Hexapoda</taxon>
        <taxon>Insecta</taxon>
        <taxon>Pterygota</taxon>
        <taxon>Neoptera</taxon>
        <taxon>Endopterygota</taxon>
        <taxon>Coleoptera</taxon>
        <taxon>Polyphaga</taxon>
        <taxon>Cucujiformia</taxon>
        <taxon>Tenebrionidae</taxon>
        <taxon>Tenebrionidae incertae sedis</taxon>
        <taxon>Tribolium</taxon>
    </lineage>
</organism>
<reference evidence="12 13" key="1">
    <citation type="journal article" date="2008" name="Nature">
        <title>The genome of the model beetle and pest Tribolium castaneum.</title>
        <authorList>
            <consortium name="Tribolium Genome Sequencing Consortium"/>
            <person name="Richards S."/>
            <person name="Gibbs R.A."/>
            <person name="Weinstock G.M."/>
            <person name="Brown S.J."/>
            <person name="Denell R."/>
            <person name="Beeman R.W."/>
            <person name="Gibbs R."/>
            <person name="Beeman R.W."/>
            <person name="Brown S.J."/>
            <person name="Bucher G."/>
            <person name="Friedrich M."/>
            <person name="Grimmelikhuijzen C.J."/>
            <person name="Klingler M."/>
            <person name="Lorenzen M."/>
            <person name="Richards S."/>
            <person name="Roth S."/>
            <person name="Schroder R."/>
            <person name="Tautz D."/>
            <person name="Zdobnov E.M."/>
            <person name="Muzny D."/>
            <person name="Gibbs R.A."/>
            <person name="Weinstock G.M."/>
            <person name="Attaway T."/>
            <person name="Bell S."/>
            <person name="Buhay C.J."/>
            <person name="Chandrabose M.N."/>
            <person name="Chavez D."/>
            <person name="Clerk-Blankenburg K.P."/>
            <person name="Cree A."/>
            <person name="Dao M."/>
            <person name="Davis C."/>
            <person name="Chacko J."/>
            <person name="Dinh H."/>
            <person name="Dugan-Rocha S."/>
            <person name="Fowler G."/>
            <person name="Garner T.T."/>
            <person name="Garnes J."/>
            <person name="Gnirke A."/>
            <person name="Hawes A."/>
            <person name="Hernandez J."/>
            <person name="Hines S."/>
            <person name="Holder M."/>
            <person name="Hume J."/>
            <person name="Jhangiani S.N."/>
            <person name="Joshi V."/>
            <person name="Khan Z.M."/>
            <person name="Jackson L."/>
            <person name="Kovar C."/>
            <person name="Kowis A."/>
            <person name="Lee S."/>
            <person name="Lewis L.R."/>
            <person name="Margolis J."/>
            <person name="Morgan M."/>
            <person name="Nazareth L.V."/>
            <person name="Nguyen N."/>
            <person name="Okwuonu G."/>
            <person name="Parker D."/>
            <person name="Richards S."/>
            <person name="Ruiz S.J."/>
            <person name="Santibanez J."/>
            <person name="Savard J."/>
            <person name="Scherer S.E."/>
            <person name="Schneider B."/>
            <person name="Sodergren E."/>
            <person name="Tautz D."/>
            <person name="Vattahil S."/>
            <person name="Villasana D."/>
            <person name="White C.S."/>
            <person name="Wright R."/>
            <person name="Park Y."/>
            <person name="Beeman R.W."/>
            <person name="Lord J."/>
            <person name="Oppert B."/>
            <person name="Lorenzen M."/>
            <person name="Brown S."/>
            <person name="Wang L."/>
            <person name="Savard J."/>
            <person name="Tautz D."/>
            <person name="Richards S."/>
            <person name="Weinstock G."/>
            <person name="Gibbs R.A."/>
            <person name="Liu Y."/>
            <person name="Worley K."/>
            <person name="Weinstock G."/>
            <person name="Elsik C.G."/>
            <person name="Reese J.T."/>
            <person name="Elhaik E."/>
            <person name="Landan G."/>
            <person name="Graur D."/>
            <person name="Arensburger P."/>
            <person name="Atkinson P."/>
            <person name="Beeman R.W."/>
            <person name="Beidler J."/>
            <person name="Brown S.J."/>
            <person name="Demuth J.P."/>
            <person name="Drury D.W."/>
            <person name="Du Y.Z."/>
            <person name="Fujiwara H."/>
            <person name="Lorenzen M."/>
            <person name="Maselli V."/>
            <person name="Osanai M."/>
            <person name="Park Y."/>
            <person name="Robertson H.M."/>
            <person name="Tu Z."/>
            <person name="Wang J.J."/>
            <person name="Wang S."/>
            <person name="Richards S."/>
            <person name="Song H."/>
            <person name="Zhang L."/>
            <person name="Sodergren E."/>
            <person name="Werner D."/>
            <person name="Stanke M."/>
            <person name="Morgenstern B."/>
            <person name="Solovyev V."/>
            <person name="Kosarev P."/>
            <person name="Brown G."/>
            <person name="Chen H.C."/>
            <person name="Ermolaeva O."/>
            <person name="Hlavina W."/>
            <person name="Kapustin Y."/>
            <person name="Kiryutin B."/>
            <person name="Kitts P."/>
            <person name="Maglott D."/>
            <person name="Pruitt K."/>
            <person name="Sapojnikov V."/>
            <person name="Souvorov A."/>
            <person name="Mackey A.J."/>
            <person name="Waterhouse R.M."/>
            <person name="Wyder S."/>
            <person name="Zdobnov E.M."/>
            <person name="Zdobnov E.M."/>
            <person name="Wyder S."/>
            <person name="Kriventseva E.V."/>
            <person name="Kadowaki T."/>
            <person name="Bork P."/>
            <person name="Aranda M."/>
            <person name="Bao R."/>
            <person name="Beermann A."/>
            <person name="Berns N."/>
            <person name="Bolognesi R."/>
            <person name="Bonneton F."/>
            <person name="Bopp D."/>
            <person name="Brown S.J."/>
            <person name="Bucher G."/>
            <person name="Butts T."/>
            <person name="Chaumot A."/>
            <person name="Denell R.E."/>
            <person name="Ferrier D.E."/>
            <person name="Friedrich M."/>
            <person name="Gordon C.M."/>
            <person name="Jindra M."/>
            <person name="Klingler M."/>
            <person name="Lan Q."/>
            <person name="Lattorff H.M."/>
            <person name="Laudet V."/>
            <person name="von Levetsow C."/>
            <person name="Liu Z."/>
            <person name="Lutz R."/>
            <person name="Lynch J.A."/>
            <person name="da Fonseca R.N."/>
            <person name="Posnien N."/>
            <person name="Reuter R."/>
            <person name="Roth S."/>
            <person name="Savard J."/>
            <person name="Schinko J.B."/>
            <person name="Schmitt C."/>
            <person name="Schoppmeier M."/>
            <person name="Schroder R."/>
            <person name="Shippy T.D."/>
            <person name="Simonnet F."/>
            <person name="Marques-Souza H."/>
            <person name="Tautz D."/>
            <person name="Tomoyasu Y."/>
            <person name="Trauner J."/>
            <person name="Van der Zee M."/>
            <person name="Vervoort M."/>
            <person name="Wittkopp N."/>
            <person name="Wimmer E.A."/>
            <person name="Yang X."/>
            <person name="Jones A.K."/>
            <person name="Sattelle D.B."/>
            <person name="Ebert P.R."/>
            <person name="Nelson D."/>
            <person name="Scott J.G."/>
            <person name="Beeman R.W."/>
            <person name="Muthukrishnan S."/>
            <person name="Kramer K.J."/>
            <person name="Arakane Y."/>
            <person name="Beeman R.W."/>
            <person name="Zhu Q."/>
            <person name="Hogenkamp D."/>
            <person name="Dixit R."/>
            <person name="Oppert B."/>
            <person name="Jiang H."/>
            <person name="Zou Z."/>
            <person name="Marshall J."/>
            <person name="Elpidina E."/>
            <person name="Vinokurov K."/>
            <person name="Oppert C."/>
            <person name="Zou Z."/>
            <person name="Evans J."/>
            <person name="Lu Z."/>
            <person name="Zhao P."/>
            <person name="Sumathipala N."/>
            <person name="Altincicek B."/>
            <person name="Vilcinskas A."/>
            <person name="Williams M."/>
            <person name="Hultmark D."/>
            <person name="Hetru C."/>
            <person name="Jiang H."/>
            <person name="Grimmelikhuijzen C.J."/>
            <person name="Hauser F."/>
            <person name="Cazzamali G."/>
            <person name="Williamson M."/>
            <person name="Park Y."/>
            <person name="Li B."/>
            <person name="Tanaka Y."/>
            <person name="Predel R."/>
            <person name="Neupert S."/>
            <person name="Schachtner J."/>
            <person name="Verleyen P."/>
            <person name="Raible F."/>
            <person name="Bork P."/>
            <person name="Friedrich M."/>
            <person name="Walden K.K."/>
            <person name="Robertson H.M."/>
            <person name="Angeli S."/>
            <person name="Foret S."/>
            <person name="Bucher G."/>
            <person name="Schuetz S."/>
            <person name="Maleszka R."/>
            <person name="Wimmer E.A."/>
            <person name="Beeman R.W."/>
            <person name="Lorenzen M."/>
            <person name="Tomoyasu Y."/>
            <person name="Miller S.C."/>
            <person name="Grossmann D."/>
            <person name="Bucher G."/>
        </authorList>
    </citation>
    <scope>NUCLEOTIDE SEQUENCE [LARGE SCALE GENOMIC DNA]</scope>
    <source>
        <strain evidence="12 13">Georgia GA2</strain>
    </source>
</reference>
<feature type="compositionally biased region" description="Polar residues" evidence="10">
    <location>
        <begin position="44"/>
        <end position="59"/>
    </location>
</feature>